<dbReference type="GO" id="GO:0051301">
    <property type="term" value="P:cell division"/>
    <property type="evidence" value="ECO:0007669"/>
    <property type="project" value="UniProtKB-KW"/>
</dbReference>
<proteinExistence type="inferred from homology"/>
<keyword evidence="2 10" id="KW-0436">Ligase</keyword>
<evidence type="ECO:0000256" key="4">
    <source>
        <dbReference type="ARBA" id="ARBA00022741"/>
    </source>
</evidence>
<dbReference type="GO" id="GO:0047480">
    <property type="term" value="F:UDP-N-acetylmuramoyl-tripeptide-D-alanyl-D-alanine ligase activity"/>
    <property type="evidence" value="ECO:0007669"/>
    <property type="project" value="UniProtKB-UniRule"/>
</dbReference>
<keyword evidence="5 10" id="KW-0067">ATP-binding</keyword>
<evidence type="ECO:0000256" key="10">
    <source>
        <dbReference type="HAMAP-Rule" id="MF_02019"/>
    </source>
</evidence>
<dbReference type="GO" id="GO:0009252">
    <property type="term" value="P:peptidoglycan biosynthetic process"/>
    <property type="evidence" value="ECO:0007669"/>
    <property type="project" value="UniProtKB-UniRule"/>
</dbReference>
<dbReference type="InterPro" id="IPR000713">
    <property type="entry name" value="Mur_ligase_N"/>
</dbReference>
<gene>
    <name evidence="10 15" type="primary">murF</name>
    <name evidence="15" type="ORF">IAC42_05965</name>
</gene>
<keyword evidence="9 10" id="KW-0961">Cell wall biogenesis/degradation</keyword>
<keyword evidence="6 10" id="KW-0133">Cell shape</keyword>
<evidence type="ECO:0000256" key="2">
    <source>
        <dbReference type="ARBA" id="ARBA00022598"/>
    </source>
</evidence>
<dbReference type="PANTHER" id="PTHR43024">
    <property type="entry name" value="UDP-N-ACETYLMURAMOYL-TRIPEPTIDE--D-ALANYL-D-ALANINE LIGASE"/>
    <property type="match status" value="1"/>
</dbReference>
<evidence type="ECO:0000256" key="9">
    <source>
        <dbReference type="ARBA" id="ARBA00023316"/>
    </source>
</evidence>
<organism evidence="15 16">
    <name type="scientific">Candidatus Aphodenecus pullistercoris</name>
    <dbReference type="NCBI Taxonomy" id="2840669"/>
    <lineage>
        <taxon>Bacteria</taxon>
        <taxon>Pseudomonadati</taxon>
        <taxon>Spirochaetota</taxon>
        <taxon>Spirochaetia</taxon>
        <taxon>Spirochaetales</taxon>
        <taxon>Candidatus Aphodenecus</taxon>
    </lineage>
</organism>
<dbReference type="EMBL" id="JADIMU010000039">
    <property type="protein sequence ID" value="MBO8443289.1"/>
    <property type="molecule type" value="Genomic_DNA"/>
</dbReference>
<protein>
    <recommendedName>
        <fullName evidence="10 11">UDP-N-acetylmuramoyl-tripeptide--D-alanyl-D-alanine ligase</fullName>
        <ecNumber evidence="10 11">6.3.2.10</ecNumber>
    </recommendedName>
    <alternativeName>
        <fullName evidence="10">D-alanyl-D-alanine-adding enzyme</fullName>
    </alternativeName>
</protein>
<keyword evidence="8 10" id="KW-0131">Cell cycle</keyword>
<dbReference type="AlphaFoldDB" id="A0A9D9EDV1"/>
<keyword evidence="1 10" id="KW-0963">Cytoplasm</keyword>
<keyword evidence="3 10" id="KW-0132">Cell division</keyword>
<keyword evidence="7 10" id="KW-0573">Peptidoglycan synthesis</keyword>
<comment type="pathway">
    <text evidence="10 11">Cell wall biogenesis; peptidoglycan biosynthesis.</text>
</comment>
<dbReference type="HAMAP" id="MF_02019">
    <property type="entry name" value="MurF"/>
    <property type="match status" value="1"/>
</dbReference>
<dbReference type="InterPro" id="IPR036565">
    <property type="entry name" value="Mur-like_cat_sf"/>
</dbReference>
<evidence type="ECO:0000256" key="3">
    <source>
        <dbReference type="ARBA" id="ARBA00022618"/>
    </source>
</evidence>
<keyword evidence="4 10" id="KW-0547">Nucleotide-binding</keyword>
<evidence type="ECO:0000256" key="7">
    <source>
        <dbReference type="ARBA" id="ARBA00022984"/>
    </source>
</evidence>
<evidence type="ECO:0000259" key="14">
    <source>
        <dbReference type="Pfam" id="PF08245"/>
    </source>
</evidence>
<dbReference type="InterPro" id="IPR004101">
    <property type="entry name" value="Mur_ligase_C"/>
</dbReference>
<evidence type="ECO:0000259" key="12">
    <source>
        <dbReference type="Pfam" id="PF01225"/>
    </source>
</evidence>
<dbReference type="GO" id="GO:0071555">
    <property type="term" value="P:cell wall organization"/>
    <property type="evidence" value="ECO:0007669"/>
    <property type="project" value="UniProtKB-KW"/>
</dbReference>
<dbReference type="PANTHER" id="PTHR43024:SF1">
    <property type="entry name" value="UDP-N-ACETYLMURAMOYL-TRIPEPTIDE--D-ALANYL-D-ALANINE LIGASE"/>
    <property type="match status" value="1"/>
</dbReference>
<comment type="caution">
    <text evidence="15">The sequence shown here is derived from an EMBL/GenBank/DDBJ whole genome shotgun (WGS) entry which is preliminary data.</text>
</comment>
<dbReference type="InterPro" id="IPR051046">
    <property type="entry name" value="MurCDEF_CellWall_CoF430Synth"/>
</dbReference>
<dbReference type="SUPFAM" id="SSF63418">
    <property type="entry name" value="MurE/MurF N-terminal domain"/>
    <property type="match status" value="1"/>
</dbReference>
<evidence type="ECO:0000256" key="1">
    <source>
        <dbReference type="ARBA" id="ARBA00022490"/>
    </source>
</evidence>
<evidence type="ECO:0000256" key="11">
    <source>
        <dbReference type="RuleBase" id="RU004136"/>
    </source>
</evidence>
<dbReference type="Pfam" id="PF08245">
    <property type="entry name" value="Mur_ligase_M"/>
    <property type="match status" value="1"/>
</dbReference>
<dbReference type="GO" id="GO:0008360">
    <property type="term" value="P:regulation of cell shape"/>
    <property type="evidence" value="ECO:0007669"/>
    <property type="project" value="UniProtKB-KW"/>
</dbReference>
<dbReference type="NCBIfam" id="TIGR01143">
    <property type="entry name" value="murF"/>
    <property type="match status" value="1"/>
</dbReference>
<feature type="binding site" evidence="10">
    <location>
        <begin position="115"/>
        <end position="121"/>
    </location>
    <ligand>
        <name>ATP</name>
        <dbReference type="ChEBI" id="CHEBI:30616"/>
    </ligand>
</feature>
<comment type="similarity">
    <text evidence="10">Belongs to the MurCDEF family. MurF subfamily.</text>
</comment>
<dbReference type="EC" id="6.3.2.10" evidence="10 11"/>
<comment type="function">
    <text evidence="10 11">Involved in cell wall formation. Catalyzes the final step in the synthesis of UDP-N-acetylmuramoyl-pentapeptide, the precursor of murein.</text>
</comment>
<comment type="catalytic activity">
    <reaction evidence="10 11">
        <text>D-alanyl-D-alanine + UDP-N-acetyl-alpha-D-muramoyl-L-alanyl-gamma-D-glutamyl-meso-2,6-diaminopimelate + ATP = UDP-N-acetyl-alpha-D-muramoyl-L-alanyl-gamma-D-glutamyl-meso-2,6-diaminopimeloyl-D-alanyl-D-alanine + ADP + phosphate + H(+)</text>
        <dbReference type="Rhea" id="RHEA:28374"/>
        <dbReference type="ChEBI" id="CHEBI:15378"/>
        <dbReference type="ChEBI" id="CHEBI:30616"/>
        <dbReference type="ChEBI" id="CHEBI:43474"/>
        <dbReference type="ChEBI" id="CHEBI:57822"/>
        <dbReference type="ChEBI" id="CHEBI:61386"/>
        <dbReference type="ChEBI" id="CHEBI:83905"/>
        <dbReference type="ChEBI" id="CHEBI:456216"/>
        <dbReference type="EC" id="6.3.2.10"/>
    </reaction>
</comment>
<dbReference type="GO" id="GO:0005524">
    <property type="term" value="F:ATP binding"/>
    <property type="evidence" value="ECO:0007669"/>
    <property type="project" value="UniProtKB-UniRule"/>
</dbReference>
<evidence type="ECO:0000259" key="13">
    <source>
        <dbReference type="Pfam" id="PF02875"/>
    </source>
</evidence>
<dbReference type="InterPro" id="IPR036615">
    <property type="entry name" value="Mur_ligase_C_dom_sf"/>
</dbReference>
<dbReference type="SUPFAM" id="SSF53244">
    <property type="entry name" value="MurD-like peptide ligases, peptide-binding domain"/>
    <property type="match status" value="1"/>
</dbReference>
<dbReference type="InterPro" id="IPR013221">
    <property type="entry name" value="Mur_ligase_cen"/>
</dbReference>
<accession>A0A9D9EDV1</accession>
<name>A0A9D9EDV1_9SPIR</name>
<evidence type="ECO:0000256" key="5">
    <source>
        <dbReference type="ARBA" id="ARBA00022840"/>
    </source>
</evidence>
<comment type="subcellular location">
    <subcellularLocation>
        <location evidence="10 11">Cytoplasm</location>
    </subcellularLocation>
</comment>
<reference evidence="15" key="2">
    <citation type="journal article" date="2021" name="PeerJ">
        <title>Extensive microbial diversity within the chicken gut microbiome revealed by metagenomics and culture.</title>
        <authorList>
            <person name="Gilroy R."/>
            <person name="Ravi A."/>
            <person name="Getino M."/>
            <person name="Pursley I."/>
            <person name="Horton D.L."/>
            <person name="Alikhan N.F."/>
            <person name="Baker D."/>
            <person name="Gharbi K."/>
            <person name="Hall N."/>
            <person name="Watson M."/>
            <person name="Adriaenssens E.M."/>
            <person name="Foster-Nyarko E."/>
            <person name="Jarju S."/>
            <person name="Secka A."/>
            <person name="Antonio M."/>
            <person name="Oren A."/>
            <person name="Chaudhuri R.R."/>
            <person name="La Ragione R."/>
            <person name="Hildebrand F."/>
            <person name="Pallen M.J."/>
        </authorList>
    </citation>
    <scope>NUCLEOTIDE SEQUENCE</scope>
    <source>
        <strain evidence="15">11167</strain>
    </source>
</reference>
<dbReference type="Gene3D" id="3.40.1190.10">
    <property type="entry name" value="Mur-like, catalytic domain"/>
    <property type="match status" value="1"/>
</dbReference>
<evidence type="ECO:0000313" key="15">
    <source>
        <dbReference type="EMBL" id="MBO8443289.1"/>
    </source>
</evidence>
<evidence type="ECO:0000256" key="8">
    <source>
        <dbReference type="ARBA" id="ARBA00023306"/>
    </source>
</evidence>
<feature type="domain" description="Mur ligase C-terminal" evidence="13">
    <location>
        <begin position="308"/>
        <end position="433"/>
    </location>
</feature>
<reference evidence="15" key="1">
    <citation type="submission" date="2020-10" db="EMBL/GenBank/DDBJ databases">
        <authorList>
            <person name="Gilroy R."/>
        </authorList>
    </citation>
    <scope>NUCLEOTIDE SEQUENCE</scope>
    <source>
        <strain evidence="15">11167</strain>
    </source>
</reference>
<dbReference type="GO" id="GO:0005737">
    <property type="term" value="C:cytoplasm"/>
    <property type="evidence" value="ECO:0007669"/>
    <property type="project" value="UniProtKB-SubCell"/>
</dbReference>
<evidence type="ECO:0000256" key="6">
    <source>
        <dbReference type="ARBA" id="ARBA00022960"/>
    </source>
</evidence>
<dbReference type="Pfam" id="PF02875">
    <property type="entry name" value="Mur_ligase_C"/>
    <property type="match status" value="1"/>
</dbReference>
<evidence type="ECO:0000313" key="16">
    <source>
        <dbReference type="Proteomes" id="UP000823633"/>
    </source>
</evidence>
<dbReference type="SUPFAM" id="SSF53623">
    <property type="entry name" value="MurD-like peptide ligases, catalytic domain"/>
    <property type="match status" value="1"/>
</dbReference>
<feature type="domain" description="Mur ligase central" evidence="14">
    <location>
        <begin position="113"/>
        <end position="238"/>
    </location>
</feature>
<dbReference type="InterPro" id="IPR035911">
    <property type="entry name" value="MurE/MurF_N"/>
</dbReference>
<sequence>MILSSRRIAALASSTHFGPERTVTSVSVDSRTLAEGALYVALRGGRVDGHSFVKEAVDRGAAALLVEKDQLARTLEATSARAAVIACDDCASALRRFASLYAAGMRSCTGIAVTGSCGKTTTKEMVASILSVGHSVASTPGNLNSTIGLPLSVLTMEEGDEYAVFEMGIDHVGEMDELVSVFPPQIAAVTNIGLSHLASFGSMVATAREKGRIFLPQTQGFILDDNPFGDYFRSLSPAIETVSNPFGLVEDLGLDGIRLRLGREDFVMPTFGMHNVKDASLAVAICRHLGLDDWQMAQGLSTLKPLFGRSRVMREGRLTVIEDCYNASLDSVSDAIASLSRLSWKGDKLIVLGDMRELGSACKDAHRKVGQALGKADCDHIFLYGEAMEEAYRVLYDMGESAKVVYTDSFSVLSQSLRKETKRGDLVLLKGSRAMAMERLHDVLREVP</sequence>
<dbReference type="Gene3D" id="3.40.1390.10">
    <property type="entry name" value="MurE/MurF, N-terminal domain"/>
    <property type="match status" value="1"/>
</dbReference>
<dbReference type="Gene3D" id="3.90.190.20">
    <property type="entry name" value="Mur ligase, C-terminal domain"/>
    <property type="match status" value="1"/>
</dbReference>
<dbReference type="Proteomes" id="UP000823633">
    <property type="component" value="Unassembled WGS sequence"/>
</dbReference>
<feature type="domain" description="Mur ligase N-terminal catalytic" evidence="12">
    <location>
        <begin position="23"/>
        <end position="100"/>
    </location>
</feature>
<dbReference type="Pfam" id="PF01225">
    <property type="entry name" value="Mur_ligase"/>
    <property type="match status" value="1"/>
</dbReference>
<dbReference type="InterPro" id="IPR005863">
    <property type="entry name" value="UDP-N-AcMur_synth"/>
</dbReference>